<reference evidence="2 4" key="1">
    <citation type="submission" date="2019-09" db="EMBL/GenBank/DDBJ databases">
        <title>Butyricimonas paravirosa DSM 105722 (=214-4 = JCM 18677 = CCUG 65563).</title>
        <authorList>
            <person name="Le Roy T."/>
            <person name="Cani P.D."/>
        </authorList>
    </citation>
    <scope>NUCLEOTIDE SEQUENCE [LARGE SCALE GENOMIC DNA]</scope>
    <source>
        <strain evidence="2 4">DSM 105722</strain>
    </source>
</reference>
<dbReference type="Proteomes" id="UP001302374">
    <property type="component" value="Chromosome"/>
</dbReference>
<dbReference type="RefSeq" id="WP_118303466.1">
    <property type="nucleotide sequence ID" value="NZ_BMPA01000004.1"/>
</dbReference>
<dbReference type="InterPro" id="IPR027417">
    <property type="entry name" value="P-loop_NTPase"/>
</dbReference>
<name>A0A7X5YAS5_9BACT</name>
<evidence type="ECO:0000313" key="1">
    <source>
        <dbReference type="EMBL" id="NJC17733.1"/>
    </source>
</evidence>
<dbReference type="SUPFAM" id="SSF52540">
    <property type="entry name" value="P-loop containing nucleoside triphosphate hydrolases"/>
    <property type="match status" value="1"/>
</dbReference>
<evidence type="ECO:0000313" key="4">
    <source>
        <dbReference type="Proteomes" id="UP001302374"/>
    </source>
</evidence>
<dbReference type="EMBL" id="CP043839">
    <property type="protein sequence ID" value="WOF13436.1"/>
    <property type="molecule type" value="Genomic_DNA"/>
</dbReference>
<dbReference type="Proteomes" id="UP000576368">
    <property type="component" value="Unassembled WGS sequence"/>
</dbReference>
<proteinExistence type="predicted"/>
<dbReference type="GeneID" id="86892566"/>
<organism evidence="1 3">
    <name type="scientific">Butyricimonas paravirosa</name>
    <dbReference type="NCBI Taxonomy" id="1472417"/>
    <lineage>
        <taxon>Bacteria</taxon>
        <taxon>Pseudomonadati</taxon>
        <taxon>Bacteroidota</taxon>
        <taxon>Bacteroidia</taxon>
        <taxon>Bacteroidales</taxon>
        <taxon>Odoribacteraceae</taxon>
        <taxon>Butyricimonas</taxon>
    </lineage>
</organism>
<protein>
    <submittedName>
        <fullName evidence="1">Uncharacterized protein</fullName>
    </submittedName>
</protein>
<dbReference type="AlphaFoldDB" id="A0A7X5YAS5"/>
<gene>
    <name evidence="2" type="ORF">F1644_14700</name>
    <name evidence="1" type="ORF">GGR15_001348</name>
</gene>
<dbReference type="EMBL" id="JAATLI010000004">
    <property type="protein sequence ID" value="NJC17733.1"/>
    <property type="molecule type" value="Genomic_DNA"/>
</dbReference>
<sequence>MKNKVTIFVGPARSGKSILIHSYIDVWGGLKKIAYCGCHTGYKPKMLEYMKDREVLILDDLRKRDFFKLLDGVLNYGIENVKPIFVLTNDMPKYEKLAKYDFVQVFEFTPAKCVYPGECSMELCEVFSNVRRSMEYGK</sequence>
<evidence type="ECO:0000313" key="2">
    <source>
        <dbReference type="EMBL" id="WOF13436.1"/>
    </source>
</evidence>
<evidence type="ECO:0000313" key="3">
    <source>
        <dbReference type="Proteomes" id="UP000576368"/>
    </source>
</evidence>
<reference evidence="1 3" key="2">
    <citation type="submission" date="2020-03" db="EMBL/GenBank/DDBJ databases">
        <title>Genomic Encyclopedia of Type Strains, Phase IV (KMG-IV): sequencing the most valuable type-strain genomes for metagenomic binning, comparative biology and taxonomic classification.</title>
        <authorList>
            <person name="Goeker M."/>
        </authorList>
    </citation>
    <scope>NUCLEOTIDE SEQUENCE [LARGE SCALE GENOMIC DNA]</scope>
    <source>
        <strain evidence="1 3">DSM 105722</strain>
    </source>
</reference>
<keyword evidence="4" id="KW-1185">Reference proteome</keyword>
<accession>A0A7X5YAS5</accession>